<dbReference type="PANTHER" id="PTHR14110">
    <property type="entry name" value="MITOCHONDRIAL IMPORT INNER MEMBRANE TRANSLOCASE SUBUNIT TIM22"/>
    <property type="match status" value="1"/>
</dbReference>
<sequence length="444" mass="49024">MAAAFPKAPKKPEEAGKATEAAVPLQYSLLLDYLVGEKRGPRPDFPPGVLGGFPAPVKSPEQKMVERAMESCAFKAALACVGGFVLGGAFGVFTAGIDTNVGFDPKDPYRTPTAREVLKDMGQRGMSYAKNFAIVGAMFSCTECLVESYRGKSDWKNSVTSGCITGGAIGFRAGLKAGVLGCGGFAAFSAVIDYYLRRTSQQRKKRGITGEAGKGIREEEGKEEGDKEKGRREEKGRKEKRRRRREEGEGKGEEEEGMTRRRKRREGERTREKKKRKDGNTRSRRGKRRGEEEWKREKEKKKREDKKTAREKQERDLAALALCATSEDDNFLEKYGPPLKTGPRPLSMARFLSATQRTSVQTTRARVEVQKVGCCAEKELDSSEAGRRRRARKKDVYKNSPGGGAAQAEFAPEEPPPNSSAGSASRSRFCSGPSLSPRLDKRGW</sequence>
<reference evidence="11 12" key="1">
    <citation type="journal article" date="2024" name="Proc. Natl. Acad. Sci. U.S.A.">
        <title>The genetic regulatory architecture and epigenomic basis for age-related changes in rattlesnake venom.</title>
        <authorList>
            <person name="Hogan M.P."/>
            <person name="Holding M.L."/>
            <person name="Nystrom G.S."/>
            <person name="Colston T.J."/>
            <person name="Bartlett D.A."/>
            <person name="Mason A.J."/>
            <person name="Ellsworth S.A."/>
            <person name="Rautsaw R.M."/>
            <person name="Lawrence K.C."/>
            <person name="Strickland J.L."/>
            <person name="He B."/>
            <person name="Fraser P."/>
            <person name="Margres M.J."/>
            <person name="Gilbert D.M."/>
            <person name="Gibbs H.L."/>
            <person name="Parkinson C.L."/>
            <person name="Rokyta D.R."/>
        </authorList>
    </citation>
    <scope>NUCLEOTIDE SEQUENCE [LARGE SCALE GENOMIC DNA]</scope>
    <source>
        <strain evidence="11">DRR0105</strain>
    </source>
</reference>
<keyword evidence="12" id="KW-1185">Reference proteome</keyword>
<feature type="region of interest" description="Disordered" evidence="9">
    <location>
        <begin position="379"/>
        <end position="444"/>
    </location>
</feature>
<feature type="compositionally biased region" description="Basic and acidic residues" evidence="9">
    <location>
        <begin position="305"/>
        <end position="314"/>
    </location>
</feature>
<evidence type="ECO:0000313" key="12">
    <source>
        <dbReference type="Proteomes" id="UP001474421"/>
    </source>
</evidence>
<evidence type="ECO:0000256" key="1">
    <source>
        <dbReference type="ARBA" id="ARBA00004448"/>
    </source>
</evidence>
<dbReference type="GO" id="GO:0008320">
    <property type="term" value="F:protein transmembrane transporter activity"/>
    <property type="evidence" value="ECO:0007669"/>
    <property type="project" value="TreeGrafter"/>
</dbReference>
<dbReference type="Pfam" id="PF02466">
    <property type="entry name" value="Tim17"/>
    <property type="match status" value="1"/>
</dbReference>
<comment type="similarity">
    <text evidence="2">Belongs to the Tim17/Tim22/Tim23 family.</text>
</comment>
<dbReference type="EMBL" id="JAOTOJ010000001">
    <property type="protein sequence ID" value="KAK9412608.1"/>
    <property type="molecule type" value="Genomic_DNA"/>
</dbReference>
<dbReference type="GO" id="GO:0045039">
    <property type="term" value="P:protein insertion into mitochondrial inner membrane"/>
    <property type="evidence" value="ECO:0007669"/>
    <property type="project" value="InterPro"/>
</dbReference>
<evidence type="ECO:0000256" key="9">
    <source>
        <dbReference type="SAM" id="MobiDB-lite"/>
    </source>
</evidence>
<dbReference type="Proteomes" id="UP001474421">
    <property type="component" value="Unassembled WGS sequence"/>
</dbReference>
<feature type="compositionally biased region" description="Low complexity" evidence="9">
    <location>
        <begin position="419"/>
        <end position="432"/>
    </location>
</feature>
<protein>
    <submittedName>
        <fullName evidence="11">Mitochondrial import inner membrane translocase subunit Tim22</fullName>
    </submittedName>
</protein>
<comment type="function">
    <text evidence="8">Essential core component of the TIM22 complex, a complex that mediates the import and insertion of multi-pass transmembrane proteins into the mitochondrial inner membrane. In the TIM22 complex, it constitutes the voltage-activated and signal-gated channel. Forms a twin-pore translocase that uses the membrane potential as external driving force in 2 voltage-dependent steps.</text>
</comment>
<keyword evidence="5 10" id="KW-1133">Transmembrane helix</keyword>
<evidence type="ECO:0000256" key="6">
    <source>
        <dbReference type="ARBA" id="ARBA00023128"/>
    </source>
</evidence>
<feature type="region of interest" description="Disordered" evidence="9">
    <location>
        <begin position="202"/>
        <end position="314"/>
    </location>
</feature>
<evidence type="ECO:0000256" key="7">
    <source>
        <dbReference type="ARBA" id="ARBA00023136"/>
    </source>
</evidence>
<evidence type="ECO:0000256" key="2">
    <source>
        <dbReference type="ARBA" id="ARBA00008444"/>
    </source>
</evidence>
<evidence type="ECO:0000256" key="3">
    <source>
        <dbReference type="ARBA" id="ARBA00022692"/>
    </source>
</evidence>
<dbReference type="InterPro" id="IPR039175">
    <property type="entry name" value="TIM22"/>
</dbReference>
<dbReference type="AlphaFoldDB" id="A0AAW1CIE6"/>
<comment type="subcellular location">
    <subcellularLocation>
        <location evidence="1">Mitochondrion inner membrane</location>
        <topology evidence="1">Multi-pass membrane protein</topology>
    </subcellularLocation>
</comment>
<evidence type="ECO:0000256" key="4">
    <source>
        <dbReference type="ARBA" id="ARBA00022792"/>
    </source>
</evidence>
<evidence type="ECO:0000256" key="10">
    <source>
        <dbReference type="SAM" id="Phobius"/>
    </source>
</evidence>
<feature type="compositionally biased region" description="Basic and acidic residues" evidence="9">
    <location>
        <begin position="214"/>
        <end position="237"/>
    </location>
</feature>
<evidence type="ECO:0000256" key="5">
    <source>
        <dbReference type="ARBA" id="ARBA00022989"/>
    </source>
</evidence>
<dbReference type="GO" id="GO:0030943">
    <property type="term" value="F:mitochondrion targeting sequence binding"/>
    <property type="evidence" value="ECO:0007669"/>
    <property type="project" value="TreeGrafter"/>
</dbReference>
<organism evidence="11 12">
    <name type="scientific">Crotalus adamanteus</name>
    <name type="common">Eastern diamondback rattlesnake</name>
    <dbReference type="NCBI Taxonomy" id="8729"/>
    <lineage>
        <taxon>Eukaryota</taxon>
        <taxon>Metazoa</taxon>
        <taxon>Chordata</taxon>
        <taxon>Craniata</taxon>
        <taxon>Vertebrata</taxon>
        <taxon>Euteleostomi</taxon>
        <taxon>Lepidosauria</taxon>
        <taxon>Squamata</taxon>
        <taxon>Bifurcata</taxon>
        <taxon>Unidentata</taxon>
        <taxon>Episquamata</taxon>
        <taxon>Toxicofera</taxon>
        <taxon>Serpentes</taxon>
        <taxon>Colubroidea</taxon>
        <taxon>Viperidae</taxon>
        <taxon>Crotalinae</taxon>
        <taxon>Crotalus</taxon>
    </lineage>
</organism>
<feature type="compositionally biased region" description="Basic residues" evidence="9">
    <location>
        <begin position="272"/>
        <end position="288"/>
    </location>
</feature>
<name>A0AAW1CIE6_CROAD</name>
<comment type="caution">
    <text evidence="11">The sequence shown here is derived from an EMBL/GenBank/DDBJ whole genome shotgun (WGS) entry which is preliminary data.</text>
</comment>
<keyword evidence="7 10" id="KW-0472">Membrane</keyword>
<keyword evidence="4" id="KW-0999">Mitochondrion inner membrane</keyword>
<dbReference type="GO" id="GO:0042721">
    <property type="term" value="C:TIM22 mitochondrial import inner membrane insertion complex"/>
    <property type="evidence" value="ECO:0007669"/>
    <property type="project" value="InterPro"/>
</dbReference>
<gene>
    <name evidence="11" type="ORF">NXF25_003783</name>
</gene>
<feature type="transmembrane region" description="Helical" evidence="10">
    <location>
        <begin position="72"/>
        <end position="97"/>
    </location>
</feature>
<proteinExistence type="inferred from homology"/>
<evidence type="ECO:0000256" key="8">
    <source>
        <dbReference type="ARBA" id="ARBA00024713"/>
    </source>
</evidence>
<accession>A0AAW1CIE6</accession>
<evidence type="ECO:0000313" key="11">
    <source>
        <dbReference type="EMBL" id="KAK9412608.1"/>
    </source>
</evidence>
<keyword evidence="3 10" id="KW-0812">Transmembrane</keyword>
<keyword evidence="6" id="KW-0496">Mitochondrion</keyword>
<feature type="transmembrane region" description="Helical" evidence="10">
    <location>
        <begin position="177"/>
        <end position="196"/>
    </location>
</feature>
<dbReference type="PANTHER" id="PTHR14110:SF0">
    <property type="entry name" value="MITOCHONDRIAL IMPORT INNER MEMBRANE TRANSLOCASE SUBUNIT TIM22"/>
    <property type="match status" value="1"/>
</dbReference>